<gene>
    <name evidence="2" type="ORF">ERS007703_05069</name>
    <name evidence="3" type="ORF">ERS007739_03536</name>
</gene>
<dbReference type="Proteomes" id="UP000039021">
    <property type="component" value="Unassembled WGS sequence"/>
</dbReference>
<dbReference type="EMBL" id="CSBK01001864">
    <property type="protein sequence ID" value="COZ23840.1"/>
    <property type="molecule type" value="Genomic_DNA"/>
</dbReference>
<evidence type="ECO:0000313" key="2">
    <source>
        <dbReference type="EMBL" id="COX31741.1"/>
    </source>
</evidence>
<reference evidence="3" key="3">
    <citation type="submission" date="2015-03" db="EMBL/GenBank/DDBJ databases">
        <authorList>
            <consortium name="Pathogen Informatics"/>
            <person name="Murphy D."/>
        </authorList>
    </citation>
    <scope>NUCLEOTIDE SEQUENCE</scope>
    <source>
        <strain evidence="3">N09902308</strain>
    </source>
</reference>
<dbReference type="Proteomes" id="UP000038802">
    <property type="component" value="Unassembled WGS sequence"/>
</dbReference>
<proteinExistence type="predicted"/>
<dbReference type="AlphaFoldDB" id="A0A0U0T9S7"/>
<protein>
    <submittedName>
        <fullName evidence="2">Uncharacterized protein</fullName>
    </submittedName>
</protein>
<reference evidence="2" key="1">
    <citation type="submission" date="2015-03" db="EMBL/GenBank/DDBJ databases">
        <authorList>
            <person name="Murphy D."/>
        </authorList>
    </citation>
    <scope>NUCLEOTIDE SEQUENCE [LARGE SCALE GENOMIC DNA]</scope>
    <source>
        <strain evidence="2">K00500041</strain>
    </source>
</reference>
<evidence type="ECO:0000313" key="5">
    <source>
        <dbReference type="Proteomes" id="UP000039021"/>
    </source>
</evidence>
<dbReference type="EMBL" id="CSAE01001119">
    <property type="protein sequence ID" value="COX31741.1"/>
    <property type="molecule type" value="Genomic_DNA"/>
</dbReference>
<feature type="region of interest" description="Disordered" evidence="1">
    <location>
        <begin position="1"/>
        <end position="34"/>
    </location>
</feature>
<sequence>MAVAPPTIRTTSDHVHTVDNPPHTSRYDGATSPRVSTPAMRLPHYHHLRFRCFFSSCWNFW</sequence>
<name>A0A0U0T9S7_MYCTX</name>
<organism evidence="2 4">
    <name type="scientific">Mycobacterium tuberculosis</name>
    <dbReference type="NCBI Taxonomy" id="1773"/>
    <lineage>
        <taxon>Bacteria</taxon>
        <taxon>Bacillati</taxon>
        <taxon>Actinomycetota</taxon>
        <taxon>Actinomycetes</taxon>
        <taxon>Mycobacteriales</taxon>
        <taxon>Mycobacteriaceae</taxon>
        <taxon>Mycobacterium</taxon>
        <taxon>Mycobacterium tuberculosis complex</taxon>
    </lineage>
</organism>
<evidence type="ECO:0000256" key="1">
    <source>
        <dbReference type="SAM" id="MobiDB-lite"/>
    </source>
</evidence>
<accession>A0A0U0T9S7</accession>
<reference evidence="4 5" key="2">
    <citation type="submission" date="2015-03" db="EMBL/GenBank/DDBJ databases">
        <authorList>
            <consortium name="Pathogen Informatics"/>
        </authorList>
    </citation>
    <scope>NUCLEOTIDE SEQUENCE [LARGE SCALE GENOMIC DNA]</scope>
    <source>
        <strain evidence="4">K00500041</strain>
        <strain evidence="5">N09902308</strain>
    </source>
</reference>
<evidence type="ECO:0000313" key="3">
    <source>
        <dbReference type="EMBL" id="COZ23840.1"/>
    </source>
</evidence>
<evidence type="ECO:0000313" key="4">
    <source>
        <dbReference type="Proteomes" id="UP000038802"/>
    </source>
</evidence>